<name>A0A383A640_9ZZZZ</name>
<protein>
    <submittedName>
        <fullName evidence="1">Uncharacterized protein</fullName>
    </submittedName>
</protein>
<gene>
    <name evidence="1" type="ORF">METZ01_LOCUS455937</name>
</gene>
<dbReference type="EMBL" id="UINC01189409">
    <property type="protein sequence ID" value="SVE03083.1"/>
    <property type="molecule type" value="Genomic_DNA"/>
</dbReference>
<reference evidence="1" key="1">
    <citation type="submission" date="2018-05" db="EMBL/GenBank/DDBJ databases">
        <authorList>
            <person name="Lanie J.A."/>
            <person name="Ng W.-L."/>
            <person name="Kazmierczak K.M."/>
            <person name="Andrzejewski T.M."/>
            <person name="Davidsen T.M."/>
            <person name="Wayne K.J."/>
            <person name="Tettelin H."/>
            <person name="Glass J.I."/>
            <person name="Rusch D."/>
            <person name="Podicherti R."/>
            <person name="Tsui H.-C.T."/>
            <person name="Winkler M.E."/>
        </authorList>
    </citation>
    <scope>NUCLEOTIDE SEQUENCE</scope>
</reference>
<sequence length="196" mass="22790">MAIVKQPDWVVDLDELGLIRSLNWFNLNRTTRFAKKEFVNYIKSNKLCDDKYLKQDFDFVATDGFVSSLLSQGFSIPHSSLIYFNRNIQETINSLIEKYNSKDKTRAKIVDNGPKVDLTLGLVEHEIDDFLEDFSSEFSMIEFLAGNSVGVNIAKRYGKFYQKYLNEVLESFDKKCRQLKEGYSFAGKRQLNKYVK</sequence>
<proteinExistence type="predicted"/>
<feature type="non-terminal residue" evidence="1">
    <location>
        <position position="196"/>
    </location>
</feature>
<organism evidence="1">
    <name type="scientific">marine metagenome</name>
    <dbReference type="NCBI Taxonomy" id="408172"/>
    <lineage>
        <taxon>unclassified sequences</taxon>
        <taxon>metagenomes</taxon>
        <taxon>ecological metagenomes</taxon>
    </lineage>
</organism>
<dbReference type="AlphaFoldDB" id="A0A383A640"/>
<evidence type="ECO:0000313" key="1">
    <source>
        <dbReference type="EMBL" id="SVE03083.1"/>
    </source>
</evidence>
<accession>A0A383A640</accession>